<sequence>MGTRGKVIKCKAAVLWTPGAPMDIEEIEVAPPRAKEVRIKMVATGICGTDIKSLDDKELSQFCPIIMGHEGTGMVESVGEGVSTVKTGDKVIILCLPQCGECNTCLTSKNNMCEEIRLSGTHLISESSRVTCRGKMVHQYISIGTFSEYTVIKEISVAKIDEAAHLEKACLIGCGFATGFGAAINSAKVTPGSTCAVFGLGGVGLSVIIGCKTAGAARIIAVDTNKDKFAKAKTVGATECISPRDFDNPIQEVLFDMTNGGTDFSFEVTGNPEIVATALASCNKDHGVCVIVGAIASRAQLNISSQLFLSGRSLKGSVLGGWKTKDEIPKLVSDYMAKKFSLDPLITHTLALNKVNEAVQLMKNGQCIRSILLP</sequence>
<dbReference type="PANTHER" id="PTHR43880">
    <property type="entry name" value="ALCOHOL DEHYDROGENASE"/>
    <property type="match status" value="1"/>
</dbReference>
<dbReference type="SUPFAM" id="SSF51735">
    <property type="entry name" value="NAD(P)-binding Rossmann-fold domains"/>
    <property type="match status" value="1"/>
</dbReference>
<organism evidence="8 9">
    <name type="scientific">Microtus ochrogaster</name>
    <name type="common">Prairie vole</name>
    <dbReference type="NCBI Taxonomy" id="79684"/>
    <lineage>
        <taxon>Eukaryota</taxon>
        <taxon>Metazoa</taxon>
        <taxon>Chordata</taxon>
        <taxon>Craniata</taxon>
        <taxon>Vertebrata</taxon>
        <taxon>Euteleostomi</taxon>
        <taxon>Mammalia</taxon>
        <taxon>Eutheria</taxon>
        <taxon>Euarchontoglires</taxon>
        <taxon>Glires</taxon>
        <taxon>Rodentia</taxon>
        <taxon>Myomorpha</taxon>
        <taxon>Muroidea</taxon>
        <taxon>Cricetidae</taxon>
        <taxon>Arvicolinae</taxon>
        <taxon>Microtus</taxon>
    </lineage>
</organism>
<dbReference type="InterPro" id="IPR011032">
    <property type="entry name" value="GroES-like_sf"/>
</dbReference>
<keyword evidence="4" id="KW-0560">Oxidoreductase</keyword>
<evidence type="ECO:0000313" key="8">
    <source>
        <dbReference type="Proteomes" id="UP000694915"/>
    </source>
</evidence>
<dbReference type="InterPro" id="IPR002328">
    <property type="entry name" value="ADH_Zn_CS"/>
</dbReference>
<dbReference type="Proteomes" id="UP000694915">
    <property type="component" value="Chromosome 21"/>
</dbReference>
<evidence type="ECO:0000256" key="5">
    <source>
        <dbReference type="RuleBase" id="RU361277"/>
    </source>
</evidence>
<feature type="domain" description="Alcohol dehydrogenase-like N-terminal" evidence="7">
    <location>
        <begin position="34"/>
        <end position="161"/>
    </location>
</feature>
<dbReference type="PANTHER" id="PTHR43880:SF20">
    <property type="entry name" value="ALCOHOL DEHYDROGENASE 6"/>
    <property type="match status" value="1"/>
</dbReference>
<evidence type="ECO:0000313" key="9">
    <source>
        <dbReference type="RefSeq" id="XP_005357406.1"/>
    </source>
</evidence>
<keyword evidence="2 5" id="KW-0479">Metal-binding</keyword>
<dbReference type="RefSeq" id="XP_005357406.1">
    <property type="nucleotide sequence ID" value="XM_005357349.1"/>
</dbReference>
<evidence type="ECO:0000256" key="4">
    <source>
        <dbReference type="ARBA" id="ARBA00023002"/>
    </source>
</evidence>
<dbReference type="InterPro" id="IPR013149">
    <property type="entry name" value="ADH-like_C"/>
</dbReference>
<evidence type="ECO:0000256" key="2">
    <source>
        <dbReference type="ARBA" id="ARBA00022723"/>
    </source>
</evidence>
<dbReference type="PROSITE" id="PS00059">
    <property type="entry name" value="ADH_ZINC"/>
    <property type="match status" value="1"/>
</dbReference>
<dbReference type="CDD" id="cd08299">
    <property type="entry name" value="alcohol_DH_class_I_II_IV"/>
    <property type="match status" value="1"/>
</dbReference>
<evidence type="ECO:0000259" key="7">
    <source>
        <dbReference type="Pfam" id="PF08240"/>
    </source>
</evidence>
<dbReference type="InterPro" id="IPR036291">
    <property type="entry name" value="NAD(P)-bd_dom_sf"/>
</dbReference>
<reference evidence="9" key="1">
    <citation type="submission" date="2025-08" db="UniProtKB">
        <authorList>
            <consortium name="RefSeq"/>
        </authorList>
    </citation>
    <scope>IDENTIFICATION</scope>
</reference>
<feature type="domain" description="Alcohol dehydrogenase-like C-terminal" evidence="6">
    <location>
        <begin position="202"/>
        <end position="331"/>
    </location>
</feature>
<dbReference type="InterPro" id="IPR013154">
    <property type="entry name" value="ADH-like_N"/>
</dbReference>
<comment type="cofactor">
    <cofactor evidence="1 5">
        <name>Zn(2+)</name>
        <dbReference type="ChEBI" id="CHEBI:29105"/>
    </cofactor>
</comment>
<evidence type="ECO:0000259" key="6">
    <source>
        <dbReference type="Pfam" id="PF00107"/>
    </source>
</evidence>
<evidence type="ECO:0000256" key="1">
    <source>
        <dbReference type="ARBA" id="ARBA00001947"/>
    </source>
</evidence>
<evidence type="ECO:0000256" key="3">
    <source>
        <dbReference type="ARBA" id="ARBA00022833"/>
    </source>
</evidence>
<dbReference type="Pfam" id="PF00107">
    <property type="entry name" value="ADH_zinc_N"/>
    <property type="match status" value="1"/>
</dbReference>
<gene>
    <name evidence="9" type="primary">LOC101980533</name>
</gene>
<dbReference type="Pfam" id="PF08240">
    <property type="entry name" value="ADH_N"/>
    <property type="match status" value="1"/>
</dbReference>
<keyword evidence="3 5" id="KW-0862">Zinc</keyword>
<proteinExistence type="inferred from homology"/>
<name>A0ABM0L235_MICOH</name>
<dbReference type="Gene3D" id="3.90.180.10">
    <property type="entry name" value="Medium-chain alcohol dehydrogenases, catalytic domain"/>
    <property type="match status" value="1"/>
</dbReference>
<comment type="similarity">
    <text evidence="5">Belongs to the zinc-containing alcohol dehydrogenase family.</text>
</comment>
<dbReference type="SUPFAM" id="SSF50129">
    <property type="entry name" value="GroES-like"/>
    <property type="match status" value="2"/>
</dbReference>
<keyword evidence="8" id="KW-1185">Reference proteome</keyword>
<accession>A0ABM0L235</accession>
<dbReference type="GeneID" id="101980533"/>
<dbReference type="Gene3D" id="3.40.50.720">
    <property type="entry name" value="NAD(P)-binding Rossmann-like Domain"/>
    <property type="match status" value="1"/>
</dbReference>
<protein>
    <submittedName>
        <fullName evidence="9">Alcohol dehydrogenase 6</fullName>
    </submittedName>
</protein>